<comment type="caution">
    <text evidence="2">The sequence shown here is derived from an EMBL/GenBank/DDBJ whole genome shotgun (WGS) entry which is preliminary data.</text>
</comment>
<protein>
    <submittedName>
        <fullName evidence="2">Uncharacterized protein</fullName>
    </submittedName>
</protein>
<keyword evidence="3" id="KW-1185">Reference proteome</keyword>
<feature type="region of interest" description="Disordered" evidence="1">
    <location>
        <begin position="25"/>
        <end position="49"/>
    </location>
</feature>
<reference evidence="2 3" key="1">
    <citation type="journal article" date="2019" name="Genome Biol. Evol.">
        <title>Whole-Genome Sequencing of the Giant Devil Catfish, Bagarius yarrelli.</title>
        <authorList>
            <person name="Jiang W."/>
            <person name="Lv Y."/>
            <person name="Cheng L."/>
            <person name="Yang K."/>
            <person name="Chao B."/>
            <person name="Wang X."/>
            <person name="Li Y."/>
            <person name="Pan X."/>
            <person name="You X."/>
            <person name="Zhang Y."/>
            <person name="Yang J."/>
            <person name="Li J."/>
            <person name="Zhang X."/>
            <person name="Liu S."/>
            <person name="Sun C."/>
            <person name="Yang J."/>
            <person name="Shi Q."/>
        </authorList>
    </citation>
    <scope>NUCLEOTIDE SEQUENCE [LARGE SCALE GENOMIC DNA]</scope>
    <source>
        <strain evidence="2">JWS20170419001</strain>
        <tissue evidence="2">Muscle</tissue>
    </source>
</reference>
<organism evidence="2 3">
    <name type="scientific">Bagarius yarrelli</name>
    <name type="common">Goonch</name>
    <name type="synonym">Bagrus yarrelli</name>
    <dbReference type="NCBI Taxonomy" id="175774"/>
    <lineage>
        <taxon>Eukaryota</taxon>
        <taxon>Metazoa</taxon>
        <taxon>Chordata</taxon>
        <taxon>Craniata</taxon>
        <taxon>Vertebrata</taxon>
        <taxon>Euteleostomi</taxon>
        <taxon>Actinopterygii</taxon>
        <taxon>Neopterygii</taxon>
        <taxon>Teleostei</taxon>
        <taxon>Ostariophysi</taxon>
        <taxon>Siluriformes</taxon>
        <taxon>Sisoridae</taxon>
        <taxon>Sisorinae</taxon>
        <taxon>Bagarius</taxon>
    </lineage>
</organism>
<evidence type="ECO:0000313" key="2">
    <source>
        <dbReference type="EMBL" id="TSK22706.1"/>
    </source>
</evidence>
<name>A0A556TMW3_BAGYA</name>
<evidence type="ECO:0000313" key="3">
    <source>
        <dbReference type="Proteomes" id="UP000319801"/>
    </source>
</evidence>
<dbReference type="AlphaFoldDB" id="A0A556TMW3"/>
<dbReference type="Proteomes" id="UP000319801">
    <property type="component" value="Unassembled WGS sequence"/>
</dbReference>
<sequence>MEHDRHVQRRRSPLCGRVIATAQNNKACPQRRNKSQTSSLPQLASKEIDRQTDRQRFANLDSNLTLVSALDTCDLVDLRHHLFRSHCLLESRPTEGSLLPLRPRELSLFELSL</sequence>
<accession>A0A556TMW3</accession>
<dbReference type="EMBL" id="VCAZ01000006">
    <property type="protein sequence ID" value="TSK22706.1"/>
    <property type="molecule type" value="Genomic_DNA"/>
</dbReference>
<gene>
    <name evidence="2" type="ORF">Baya_2064</name>
</gene>
<proteinExistence type="predicted"/>
<evidence type="ECO:0000256" key="1">
    <source>
        <dbReference type="SAM" id="MobiDB-lite"/>
    </source>
</evidence>